<protein>
    <submittedName>
        <fullName evidence="3">Ubiquitin carboxyl-terminal hydrolase 34</fullName>
    </submittedName>
</protein>
<dbReference type="InterPro" id="IPR028889">
    <property type="entry name" value="USP"/>
</dbReference>
<dbReference type="PANTHER" id="PTHR24006">
    <property type="entry name" value="UBIQUITIN CARBOXYL-TERMINAL HYDROLASE"/>
    <property type="match status" value="1"/>
</dbReference>
<name>A0AAJ0B4T7_9PEZI</name>
<dbReference type="Pfam" id="PF12030">
    <property type="entry name" value="DUF3517"/>
    <property type="match status" value="1"/>
</dbReference>
<dbReference type="PROSITE" id="PS00973">
    <property type="entry name" value="USP_2"/>
    <property type="match status" value="1"/>
</dbReference>
<dbReference type="InterPro" id="IPR038765">
    <property type="entry name" value="Papain-like_cys_pep_sf"/>
</dbReference>
<dbReference type="PROSITE" id="PS50235">
    <property type="entry name" value="USP_3"/>
    <property type="match status" value="1"/>
</dbReference>
<keyword evidence="3" id="KW-0378">Hydrolase</keyword>
<feature type="region of interest" description="Disordered" evidence="1">
    <location>
        <begin position="1247"/>
        <end position="1266"/>
    </location>
</feature>
<dbReference type="FunFam" id="3.90.70.10:FF:000136">
    <property type="entry name" value="Ubiquitin C-terminal hydrolase, putative"/>
    <property type="match status" value="1"/>
</dbReference>
<keyword evidence="4" id="KW-1185">Reference proteome</keyword>
<dbReference type="EMBL" id="MU839841">
    <property type="protein sequence ID" value="KAK1751703.1"/>
    <property type="molecule type" value="Genomic_DNA"/>
</dbReference>
<feature type="compositionally biased region" description="Polar residues" evidence="1">
    <location>
        <begin position="1247"/>
        <end position="1257"/>
    </location>
</feature>
<dbReference type="Pfam" id="PF00443">
    <property type="entry name" value="UCH"/>
    <property type="match status" value="1"/>
</dbReference>
<proteinExistence type="predicted"/>
<sequence>MAQSTSSGESKERAVSSEPCSTRPNPFDDSDISSRKRQRTSLSGASRSRSAEPVDSPQGSIAMADLPPEPRSDSAMGIDSYAGAAAATTPEPEQPQSTLPPSGPRSSRVTINVRTPSRLPDGIPSSPASPTRRATSPAGPINTVDTVHLSVEESEMEMARDDTAVVTPISEEGSPPVEIISIESEGSEEPGAADPEIRIIQEMPRSVAQDPIGEIPFFDTMDPSYDIVNRLLSCFFGHVNVPRSLANWIDRYLFFYKPRGRVAILRSYHARRPFWNELAELVQLLVSRKVPYPDDEQVRDSVFAFYQKFALLTALFVGVDVQQLPSWDTSNRSEPPTLLSPPFVQALAMLTRKDEVEMQSQVPPNHGKTWRYADEVMIMLDIFLDSCAHNRHCSIDQLSTLGFMEWGAVRRFPKLVDSVAYVCLLICNLLLHNHHKLQSASTPQSAAEARTGIARGYNIFVESSTELELFIEKNVNHLSQDAASVFLVALTEIYRITLSVDKVVPAEIVKDHRANHPELDLALEAEAISTRWKLAIYNKLIKSSQMQLRVMAVTAMCHDLVGIYRMYNNEQMDMSGQQFLKCISRFLLESELVTYILGPTCHPEITAESGNIIGFLVVSGTYTDEHTDALWRTVISTQDPRVSDALIRMTARITNLFTRPTLVYLCEKLNTVPVDAFSPTMRELCEAIFRYLPPKTGFERAIVDPAPYDLCVRLIRESSVLGHQTPTAYPEVQHFATQKLKELLAYGPDQQCRRRIYAECMEDIAQKSQTTIGSLWVLALMVRQGIARDLHYLTEEHDLPRLLVDELEAAISTARSAGFTTVLSGAHNSPRKELITGVVTYEPLTITNDFGPRLWDLLVGSAAFSSADRDVAWQILIGAHNRSPGENPFTNRCFTEYLSTLKPDCFCAGTLDFLREIIIPMVDDVTSILLDDQENPDHAALEQLWQMVLTAPPNSIEEKAIQTLVKQVYIDSRSIMAFTPYRATKVHLALVNRCLSQLSSAASKLDSSAVGPVGPEDDAMEVIPTEQQLIEQKLLFTRSLSVLREFHRLHRVKPQFSAPDMRSLILDSPEEVNGESAELKYQAFDGNVQTSIAPLTIGKCNTAASLLASLRDATGFSHFRMYYKGRPLVPREIDIIKPLEELGICNDLILVKREVDAHTPETRTRAGASPVEVEILGHFKELWGYLGLEENLAQGIYSFLVKLPADENMMKATADPSTPYQAIFPLGQPFKSLYAIYALKEHLAAQRRQSTSDTDPQQGEDTEATGDTGVMYSTYLLRAMKLVVSAISDEAVIANCSSQVWKSELSCSLLECFLSLLADPHLPESAVGLLDKPLLSRLLNLLGLSLSSGSLMNAPKHLNLCLRSILDPCTLSEDFISAFCADEKISGPLQKLLLCDPRKEVRASTALVILQKVRGIGVPSIPSAVTDRFRDLFWPIVSNMIRSALECPKTSIEVLELCVSMLTNLRETRPQTLDAPRLIEEWMRLLLWYSTFEDVTQPSVIDTTAMNFIRLLHILICPSRSNALDETRLPRNIAHRIFWKHLFPPFDKATSMHSRPILHTETRNMLIEIILCIAERDRPQLEQLLLDLNELVMLYPEDEANAAGELYPHELQHQFERAKAVRAPCGYVGLRNLSNTCYFNSLFTQLFMNIDFRQFVTSAEVRDTNYSQKLLFEIQKLFSFMQDSIRRFVTPEECIASITTPDGPIDVSVQMDVDEFFNTLFDRWEGQFLGGAEKQRFRTFYGGQLVQQVKSKECEHISERLEPFSAIQCDIKGKSSLYESLQAYVDGEIMEGENKYKCGTCNRHVDAVKRACLKEIPDNLIFHLKRFDFNLKQMQRFKINDYFSFPTKIDMRPYTIDHLSNPSELGVEDVFELVGVLVHSGNAETGHYYSYIRERPSGGEDPVWIEFNDDVVSSWDPALMESSCFGGPDYRHFDNNGGVFDKTYSAYMLFFQRSSSLAKQQQLLEIPGATSPYRVKLSSSLQNHIELENVSILRRHCLYDPSQIQFVNCALQYMKDLSRNGCSGKHEVENLGLTVAMSYLDQVASRTKDIPDFFTLLTRISDSCRSCVRCSLTVFEYSRQYPETVRVMMQKNPDVDVREGTGALILQALQVIKAQLPAQYGIDASSSGDESEDEEGASRTVIEGMMEFFALLWENFHASLRSWPEVFGFMLSFVKMGRHEMGCFLEQPFLRMLLLIISADTSLDLPSQYVRMITTINRRVTSKPASYDAIISLIDVLTSKMSFMYDRHFNVWGPDLPHQRYERNNDVEQRYWFTKAEAMLIHTDWARGGSNIFVDKLISINQNETATHSILANFVRQGKIMQTKVYHTLRAAISGQMNNIHVEPYLRVGSKVLCRFASDPAIVDSLIAHVCQQCMNIQNADGMAFFNFQRDVFDGPRESGESRFEILMTGYSNIPLWAPGLLGSFEPAVVAATEDFLSQMLFRNGPSPELGLSEEAKRRSAKVDETARNLGFKCLIYMRDNYVDRGGEVHTRLVAALERTIKECAKFFEGADDRSSKEFHQLMRDVLEPLSAITVDDLEEDGSGMLYSDSSSVLSSNTAG</sequence>
<accession>A0AAJ0B4T7</accession>
<dbReference type="InterPro" id="IPR001394">
    <property type="entry name" value="Peptidase_C19_UCH"/>
</dbReference>
<dbReference type="InterPro" id="IPR050164">
    <property type="entry name" value="Peptidase_C19"/>
</dbReference>
<reference evidence="3" key="1">
    <citation type="submission" date="2023-06" db="EMBL/GenBank/DDBJ databases">
        <title>Genome-scale phylogeny and comparative genomics of the fungal order Sordariales.</title>
        <authorList>
            <consortium name="Lawrence Berkeley National Laboratory"/>
            <person name="Hensen N."/>
            <person name="Bonometti L."/>
            <person name="Westerberg I."/>
            <person name="Brannstrom I.O."/>
            <person name="Guillou S."/>
            <person name="Cros-Aarteil S."/>
            <person name="Calhoun S."/>
            <person name="Haridas S."/>
            <person name="Kuo A."/>
            <person name="Mondo S."/>
            <person name="Pangilinan J."/>
            <person name="Riley R."/>
            <person name="Labutti K."/>
            <person name="Andreopoulos B."/>
            <person name="Lipzen A."/>
            <person name="Chen C."/>
            <person name="Yanf M."/>
            <person name="Daum C."/>
            <person name="Ng V."/>
            <person name="Clum A."/>
            <person name="Steindorff A."/>
            <person name="Ohm R."/>
            <person name="Martin F."/>
            <person name="Silar P."/>
            <person name="Natvig D."/>
            <person name="Lalanne C."/>
            <person name="Gautier V."/>
            <person name="Ament-Velasquez S.L."/>
            <person name="Kruys A."/>
            <person name="Hutchinson M.I."/>
            <person name="Powell A.J."/>
            <person name="Barry K."/>
            <person name="Miller A.N."/>
            <person name="Grigoriev I.V."/>
            <person name="Debuchy R."/>
            <person name="Gladieux P."/>
            <person name="Thoren M.H."/>
            <person name="Johannesson H."/>
        </authorList>
    </citation>
    <scope>NUCLEOTIDE SEQUENCE</scope>
    <source>
        <strain evidence="3">PSN4</strain>
    </source>
</reference>
<dbReference type="GO" id="GO:0004843">
    <property type="term" value="F:cysteine-type deubiquitinase activity"/>
    <property type="evidence" value="ECO:0007669"/>
    <property type="project" value="InterPro"/>
</dbReference>
<feature type="compositionally biased region" description="Low complexity" evidence="1">
    <location>
        <begin position="84"/>
        <end position="96"/>
    </location>
</feature>
<dbReference type="GO" id="GO:0016579">
    <property type="term" value="P:protein deubiquitination"/>
    <property type="evidence" value="ECO:0007669"/>
    <property type="project" value="InterPro"/>
</dbReference>
<organism evidence="3 4">
    <name type="scientific">Echria macrotheca</name>
    <dbReference type="NCBI Taxonomy" id="438768"/>
    <lineage>
        <taxon>Eukaryota</taxon>
        <taxon>Fungi</taxon>
        <taxon>Dikarya</taxon>
        <taxon>Ascomycota</taxon>
        <taxon>Pezizomycotina</taxon>
        <taxon>Sordariomycetes</taxon>
        <taxon>Sordariomycetidae</taxon>
        <taxon>Sordariales</taxon>
        <taxon>Schizotheciaceae</taxon>
        <taxon>Echria</taxon>
    </lineage>
</organism>
<gene>
    <name evidence="3" type="ORF">QBC47DRAFT_433703</name>
</gene>
<evidence type="ECO:0000313" key="3">
    <source>
        <dbReference type="EMBL" id="KAK1751703.1"/>
    </source>
</evidence>
<dbReference type="GO" id="GO:0005634">
    <property type="term" value="C:nucleus"/>
    <property type="evidence" value="ECO:0007669"/>
    <property type="project" value="TreeGrafter"/>
</dbReference>
<feature type="domain" description="USP" evidence="2">
    <location>
        <begin position="1628"/>
        <end position="1954"/>
    </location>
</feature>
<dbReference type="Proteomes" id="UP001239445">
    <property type="component" value="Unassembled WGS sequence"/>
</dbReference>
<evidence type="ECO:0000313" key="4">
    <source>
        <dbReference type="Proteomes" id="UP001239445"/>
    </source>
</evidence>
<feature type="region of interest" description="Disordered" evidence="1">
    <location>
        <begin position="1"/>
        <end position="143"/>
    </location>
</feature>
<evidence type="ECO:0000256" key="1">
    <source>
        <dbReference type="SAM" id="MobiDB-lite"/>
    </source>
</evidence>
<dbReference type="Gene3D" id="3.90.70.10">
    <property type="entry name" value="Cysteine proteinases"/>
    <property type="match status" value="1"/>
</dbReference>
<feature type="compositionally biased region" description="Polar residues" evidence="1">
    <location>
        <begin position="97"/>
        <end position="115"/>
    </location>
</feature>
<comment type="caution">
    <text evidence="3">The sequence shown here is derived from an EMBL/GenBank/DDBJ whole genome shotgun (WGS) entry which is preliminary data.</text>
</comment>
<dbReference type="SUPFAM" id="SSF54001">
    <property type="entry name" value="Cysteine proteinases"/>
    <property type="match status" value="1"/>
</dbReference>
<dbReference type="InterPro" id="IPR021905">
    <property type="entry name" value="DUF3517"/>
</dbReference>
<dbReference type="InterPro" id="IPR018200">
    <property type="entry name" value="USP_CS"/>
</dbReference>
<evidence type="ECO:0000259" key="2">
    <source>
        <dbReference type="PROSITE" id="PS50235"/>
    </source>
</evidence>
<dbReference type="GO" id="GO:0005829">
    <property type="term" value="C:cytosol"/>
    <property type="evidence" value="ECO:0007669"/>
    <property type="project" value="TreeGrafter"/>
</dbReference>
<dbReference type="CDD" id="cd02659">
    <property type="entry name" value="peptidase_C19C"/>
    <property type="match status" value="1"/>
</dbReference>
<dbReference type="PANTHER" id="PTHR24006:SF827">
    <property type="entry name" value="UBIQUITIN CARBOXYL-TERMINAL HYDROLASE 34"/>
    <property type="match status" value="1"/>
</dbReference>